<name>A0AAV3U6R5_9ALTE</name>
<gene>
    <name evidence="2" type="ORF">GCM10025791_35050</name>
</gene>
<protein>
    <recommendedName>
        <fullName evidence="1">Carboxymuconolactone decarboxylase-like domain-containing protein</fullName>
    </recommendedName>
</protein>
<dbReference type="EMBL" id="BAABLX010000029">
    <property type="protein sequence ID" value="GAA4951539.1"/>
    <property type="molecule type" value="Genomic_DNA"/>
</dbReference>
<reference evidence="3" key="1">
    <citation type="journal article" date="2019" name="Int. J. Syst. Evol. Microbiol.">
        <title>The Global Catalogue of Microorganisms (GCM) 10K type strain sequencing project: providing services to taxonomists for standard genome sequencing and annotation.</title>
        <authorList>
            <consortium name="The Broad Institute Genomics Platform"/>
            <consortium name="The Broad Institute Genome Sequencing Center for Infectious Disease"/>
            <person name="Wu L."/>
            <person name="Ma J."/>
        </authorList>
    </citation>
    <scope>NUCLEOTIDE SEQUENCE [LARGE SCALE GENOMIC DNA]</scope>
    <source>
        <strain evidence="3">JCM 19134</strain>
    </source>
</reference>
<evidence type="ECO:0000313" key="2">
    <source>
        <dbReference type="EMBL" id="GAA4951539.1"/>
    </source>
</evidence>
<evidence type="ECO:0000259" key="1">
    <source>
        <dbReference type="Pfam" id="PF02627"/>
    </source>
</evidence>
<dbReference type="PANTHER" id="PTHR33570">
    <property type="entry name" value="4-CARBOXYMUCONOLACTONE DECARBOXYLASE FAMILY PROTEIN"/>
    <property type="match status" value="1"/>
</dbReference>
<dbReference type="Pfam" id="PF02627">
    <property type="entry name" value="CMD"/>
    <property type="match status" value="2"/>
</dbReference>
<evidence type="ECO:0000313" key="3">
    <source>
        <dbReference type="Proteomes" id="UP001409585"/>
    </source>
</evidence>
<dbReference type="SUPFAM" id="SSF69118">
    <property type="entry name" value="AhpD-like"/>
    <property type="match status" value="1"/>
</dbReference>
<feature type="domain" description="Carboxymuconolactone decarboxylase-like" evidence="1">
    <location>
        <begin position="174"/>
        <end position="249"/>
    </location>
</feature>
<comment type="caution">
    <text evidence="2">The sequence shown here is derived from an EMBL/GenBank/DDBJ whole genome shotgun (WGS) entry which is preliminary data.</text>
</comment>
<dbReference type="Proteomes" id="UP001409585">
    <property type="component" value="Unassembled WGS sequence"/>
</dbReference>
<keyword evidence="3" id="KW-1185">Reference proteome</keyword>
<dbReference type="InterPro" id="IPR052512">
    <property type="entry name" value="4CMD/NDH-1_regulator"/>
</dbReference>
<proteinExistence type="predicted"/>
<dbReference type="Gene3D" id="1.20.1290.10">
    <property type="entry name" value="AhpD-like"/>
    <property type="match status" value="1"/>
</dbReference>
<dbReference type="InterPro" id="IPR003779">
    <property type="entry name" value="CMD-like"/>
</dbReference>
<feature type="domain" description="Carboxymuconolactone decarboxylase-like" evidence="1">
    <location>
        <begin position="57"/>
        <end position="117"/>
    </location>
</feature>
<dbReference type="InterPro" id="IPR029032">
    <property type="entry name" value="AhpD-like"/>
</dbReference>
<dbReference type="PROSITE" id="PS51257">
    <property type="entry name" value="PROKAR_LIPOPROTEIN"/>
    <property type="match status" value="1"/>
</dbReference>
<organism evidence="2 3">
    <name type="scientific">Halioxenophilus aromaticivorans</name>
    <dbReference type="NCBI Taxonomy" id="1306992"/>
    <lineage>
        <taxon>Bacteria</taxon>
        <taxon>Pseudomonadati</taxon>
        <taxon>Pseudomonadota</taxon>
        <taxon>Gammaproteobacteria</taxon>
        <taxon>Alteromonadales</taxon>
        <taxon>Alteromonadaceae</taxon>
        <taxon>Halioxenophilus</taxon>
    </lineage>
</organism>
<dbReference type="GO" id="GO:0051920">
    <property type="term" value="F:peroxiredoxin activity"/>
    <property type="evidence" value="ECO:0007669"/>
    <property type="project" value="InterPro"/>
</dbReference>
<dbReference type="RefSeq" id="WP_345425443.1">
    <property type="nucleotide sequence ID" value="NZ_AP031496.1"/>
</dbReference>
<dbReference type="AlphaFoldDB" id="A0AAV3U6R5"/>
<accession>A0AAV3U6R5</accession>
<dbReference type="PANTHER" id="PTHR33570:SF2">
    <property type="entry name" value="CARBOXYMUCONOLACTONE DECARBOXYLASE-LIKE DOMAIN-CONTAINING PROTEIN"/>
    <property type="match status" value="1"/>
</dbReference>
<sequence>MRTFSLLATTAFTVLMGCSSITPKHHQQGHKMPYSDSDFNSIKRQFISQDIDTIDVLSNTQKHISRIAALATQQALPQLEQEIMTALNNGVAPTDIKETLYITAPFIGFPKTENSLATAYLAFKKAGVEWPVDQQERASDRYEKGLAIQFPIYGNAIKDAYADYPQPYNEKIPTLLTELLFGDIYSRSGTSLQNRELAVFIILASLGADRQLASHVRGNLKVGNSKQVLVGALVHCLPIIGFPAMFNALDDVKREEIAASP</sequence>